<reference evidence="6 7" key="1">
    <citation type="journal article" date="2016" name="Nat. Commun.">
        <title>Thousands of microbial genomes shed light on interconnected biogeochemical processes in an aquifer system.</title>
        <authorList>
            <person name="Anantharaman K."/>
            <person name="Brown C.T."/>
            <person name="Hug L.A."/>
            <person name="Sharon I."/>
            <person name="Castelle C.J."/>
            <person name="Probst A.J."/>
            <person name="Thomas B.C."/>
            <person name="Singh A."/>
            <person name="Wilkins M.J."/>
            <person name="Karaoz U."/>
            <person name="Brodie E.L."/>
            <person name="Williams K.H."/>
            <person name="Hubbard S.S."/>
            <person name="Banfield J.F."/>
        </authorList>
    </citation>
    <scope>NUCLEOTIDE SEQUENCE [LARGE SCALE GENOMIC DNA]</scope>
</reference>
<evidence type="ECO:0000313" key="7">
    <source>
        <dbReference type="Proteomes" id="UP000179227"/>
    </source>
</evidence>
<keyword evidence="3 4" id="KW-0687">Ribonucleoprotein</keyword>
<dbReference type="AlphaFoldDB" id="A0A1F5I338"/>
<dbReference type="STRING" id="1797729.A3A60_02370"/>
<dbReference type="GO" id="GO:0005840">
    <property type="term" value="C:ribosome"/>
    <property type="evidence" value="ECO:0007669"/>
    <property type="project" value="UniProtKB-KW"/>
</dbReference>
<dbReference type="InterPro" id="IPR001787">
    <property type="entry name" value="Ribosomal_bL21"/>
</dbReference>
<dbReference type="GO" id="GO:0003735">
    <property type="term" value="F:structural constituent of ribosome"/>
    <property type="evidence" value="ECO:0007669"/>
    <property type="project" value="InterPro"/>
</dbReference>
<comment type="caution">
    <text evidence="6">The sequence shown here is derived from an EMBL/GenBank/DDBJ whole genome shotgun (WGS) entry which is preliminary data.</text>
</comment>
<keyword evidence="2 4" id="KW-0689">Ribosomal protein</keyword>
<accession>A0A1F5I338</accession>
<dbReference type="GO" id="GO:1990904">
    <property type="term" value="C:ribonucleoprotein complex"/>
    <property type="evidence" value="ECO:0007669"/>
    <property type="project" value="UniProtKB-KW"/>
</dbReference>
<dbReference type="EMBL" id="MFBS01000006">
    <property type="protein sequence ID" value="OGE10807.1"/>
    <property type="molecule type" value="Genomic_DNA"/>
</dbReference>
<dbReference type="InterPro" id="IPR028909">
    <property type="entry name" value="bL21-like"/>
</dbReference>
<evidence type="ECO:0000256" key="5">
    <source>
        <dbReference type="RuleBase" id="RU000562"/>
    </source>
</evidence>
<dbReference type="Pfam" id="PF00829">
    <property type="entry name" value="Ribosomal_L21p"/>
    <property type="match status" value="1"/>
</dbReference>
<evidence type="ECO:0000256" key="3">
    <source>
        <dbReference type="ARBA" id="ARBA00023274"/>
    </source>
</evidence>
<dbReference type="HAMAP" id="MF_01363">
    <property type="entry name" value="Ribosomal_bL21"/>
    <property type="match status" value="1"/>
</dbReference>
<dbReference type="InterPro" id="IPR036164">
    <property type="entry name" value="bL21-like_sf"/>
</dbReference>
<dbReference type="GO" id="GO:0006412">
    <property type="term" value="P:translation"/>
    <property type="evidence" value="ECO:0007669"/>
    <property type="project" value="UniProtKB-UniRule"/>
</dbReference>
<sequence length="105" mass="12045">MNTWVVIKTGGKQYKVAEGEIFSAEKIKGQNKNSIIFETVLALSSNGQIKVGSPYLADVKVKAKILDDYKEKKIRVVQFRAKSRYLRTRGHRHQKTKLLIEKILQ</sequence>
<dbReference type="GO" id="GO:0005737">
    <property type="term" value="C:cytoplasm"/>
    <property type="evidence" value="ECO:0007669"/>
    <property type="project" value="UniProtKB-ARBA"/>
</dbReference>
<comment type="similarity">
    <text evidence="1 4 5">Belongs to the bacterial ribosomal protein bL21 family.</text>
</comment>
<dbReference type="Proteomes" id="UP000179227">
    <property type="component" value="Unassembled WGS sequence"/>
</dbReference>
<keyword evidence="4 5" id="KW-0694">RNA-binding</keyword>
<evidence type="ECO:0000256" key="2">
    <source>
        <dbReference type="ARBA" id="ARBA00022980"/>
    </source>
</evidence>
<comment type="function">
    <text evidence="4 5">This protein binds to 23S rRNA in the presence of protein L20.</text>
</comment>
<dbReference type="NCBIfam" id="TIGR00061">
    <property type="entry name" value="L21"/>
    <property type="match status" value="1"/>
</dbReference>
<dbReference type="PANTHER" id="PTHR21349">
    <property type="entry name" value="50S RIBOSOMAL PROTEIN L21"/>
    <property type="match status" value="1"/>
</dbReference>
<evidence type="ECO:0000313" key="6">
    <source>
        <dbReference type="EMBL" id="OGE10807.1"/>
    </source>
</evidence>
<keyword evidence="4 5" id="KW-0699">rRNA-binding</keyword>
<dbReference type="SUPFAM" id="SSF141091">
    <property type="entry name" value="L21p-like"/>
    <property type="match status" value="1"/>
</dbReference>
<evidence type="ECO:0000256" key="1">
    <source>
        <dbReference type="ARBA" id="ARBA00008563"/>
    </source>
</evidence>
<organism evidence="6 7">
    <name type="scientific">Candidatus Curtissbacteria bacterium RIFCSPLOWO2_01_FULL_42_26</name>
    <dbReference type="NCBI Taxonomy" id="1797729"/>
    <lineage>
        <taxon>Bacteria</taxon>
        <taxon>Candidatus Curtissiibacteriota</taxon>
    </lineage>
</organism>
<dbReference type="PANTHER" id="PTHR21349:SF0">
    <property type="entry name" value="LARGE RIBOSOMAL SUBUNIT PROTEIN BL21M"/>
    <property type="match status" value="1"/>
</dbReference>
<dbReference type="GO" id="GO:0019843">
    <property type="term" value="F:rRNA binding"/>
    <property type="evidence" value="ECO:0007669"/>
    <property type="project" value="UniProtKB-UniRule"/>
</dbReference>
<proteinExistence type="inferred from homology"/>
<name>A0A1F5I338_9BACT</name>
<gene>
    <name evidence="4" type="primary">rplU</name>
    <name evidence="6" type="ORF">A3A60_02370</name>
</gene>
<evidence type="ECO:0000256" key="4">
    <source>
        <dbReference type="HAMAP-Rule" id="MF_01363"/>
    </source>
</evidence>
<comment type="subunit">
    <text evidence="4">Part of the 50S ribosomal subunit. Contacts protein L20.</text>
</comment>
<protein>
    <recommendedName>
        <fullName evidence="4">Large ribosomal subunit protein bL21</fullName>
    </recommendedName>
</protein>